<evidence type="ECO:0000256" key="14">
    <source>
        <dbReference type="ARBA" id="ARBA00048988"/>
    </source>
</evidence>
<dbReference type="Pfam" id="PF17191">
    <property type="entry name" value="RecG_wedge"/>
    <property type="match status" value="1"/>
</dbReference>
<dbReference type="GO" id="GO:0005524">
    <property type="term" value="F:ATP binding"/>
    <property type="evidence" value="ECO:0007669"/>
    <property type="project" value="UniProtKB-KW"/>
</dbReference>
<dbReference type="SMART" id="SM00487">
    <property type="entry name" value="DEXDc"/>
    <property type="match status" value="1"/>
</dbReference>
<dbReference type="InterPro" id="IPR047112">
    <property type="entry name" value="RecG/Mfd"/>
</dbReference>
<dbReference type="AlphaFoldDB" id="A0A2U3D7U4"/>
<dbReference type="InterPro" id="IPR001650">
    <property type="entry name" value="Helicase_C-like"/>
</dbReference>
<keyword evidence="6 15" id="KW-0347">Helicase</keyword>
<dbReference type="PANTHER" id="PTHR47964">
    <property type="entry name" value="ATP-DEPENDENT DNA HELICASE HOMOLOG RECG, CHLOROPLASTIC"/>
    <property type="match status" value="1"/>
</dbReference>
<dbReference type="Pfam" id="PF19833">
    <property type="entry name" value="RecG_dom3_C"/>
    <property type="match status" value="1"/>
</dbReference>
<evidence type="ECO:0000313" key="18">
    <source>
        <dbReference type="EMBL" id="PWI57343.1"/>
    </source>
</evidence>
<evidence type="ECO:0000256" key="12">
    <source>
        <dbReference type="ARBA" id="ARBA00034617"/>
    </source>
</evidence>
<gene>
    <name evidence="18" type="ORF">BM613_09095</name>
</gene>
<dbReference type="NCBIfam" id="NF008165">
    <property type="entry name" value="PRK10917.1-3"/>
    <property type="match status" value="1"/>
</dbReference>
<keyword evidence="5 15" id="KW-0378">Hydrolase</keyword>
<dbReference type="InterPro" id="IPR014001">
    <property type="entry name" value="Helicase_ATP-bd"/>
</dbReference>
<dbReference type="GO" id="GO:0043138">
    <property type="term" value="F:3'-5' DNA helicase activity"/>
    <property type="evidence" value="ECO:0007669"/>
    <property type="project" value="UniProtKB-EC"/>
</dbReference>
<comment type="similarity">
    <text evidence="1 15">Belongs to the helicase family. RecG subfamily.</text>
</comment>
<keyword evidence="19" id="KW-1185">Reference proteome</keyword>
<evidence type="ECO:0000256" key="9">
    <source>
        <dbReference type="ARBA" id="ARBA00023172"/>
    </source>
</evidence>
<evidence type="ECO:0000256" key="4">
    <source>
        <dbReference type="ARBA" id="ARBA00022763"/>
    </source>
</evidence>
<keyword evidence="3 15" id="KW-0547">Nucleotide-binding</keyword>
<dbReference type="SMART" id="SM00490">
    <property type="entry name" value="HELICc"/>
    <property type="match status" value="1"/>
</dbReference>
<keyword evidence="11" id="KW-0413">Isomerase</keyword>
<reference evidence="18 19" key="1">
    <citation type="submission" date="2016-11" db="EMBL/GenBank/DDBJ databases">
        <title>Comparative genomics of Acidibacillus ferroxidans species.</title>
        <authorList>
            <person name="Oliveira G."/>
            <person name="Nunes G."/>
            <person name="Oliveira R."/>
            <person name="Araujo F."/>
            <person name="Salim A."/>
            <person name="Scholte L."/>
            <person name="Morais D."/>
            <person name="Nancucheo I."/>
            <person name="Johnson D.B."/>
            <person name="Grail B."/>
            <person name="Bittencourt J."/>
            <person name="Valadares R."/>
        </authorList>
    </citation>
    <scope>NUCLEOTIDE SEQUENCE [LARGE SCALE GENOMIC DNA]</scope>
    <source>
        <strain evidence="18 19">Y002</strain>
    </source>
</reference>
<feature type="domain" description="Helicase C-terminal" evidence="17">
    <location>
        <begin position="450"/>
        <end position="609"/>
    </location>
</feature>
<evidence type="ECO:0000259" key="17">
    <source>
        <dbReference type="PROSITE" id="PS51194"/>
    </source>
</evidence>
<name>A0A2U3D7U4_SULT2</name>
<evidence type="ECO:0000256" key="13">
    <source>
        <dbReference type="ARBA" id="ARBA00034808"/>
    </source>
</evidence>
<evidence type="ECO:0000256" key="6">
    <source>
        <dbReference type="ARBA" id="ARBA00022806"/>
    </source>
</evidence>
<dbReference type="InterPro" id="IPR045562">
    <property type="entry name" value="RecG_dom3_C"/>
</dbReference>
<evidence type="ECO:0000256" key="10">
    <source>
        <dbReference type="ARBA" id="ARBA00023204"/>
    </source>
</evidence>
<comment type="function">
    <text evidence="15">Plays a critical role in recombination and DNA repair. Helps process Holliday junction intermediates to mature products by catalyzing branch migration. Has replication fork regression activity, unwinds stalled or blocked replication forks to make a HJ that can be resolved. Has a DNA unwinding activity characteristic of a DNA helicase with 3'-5' polarity.</text>
</comment>
<evidence type="ECO:0000256" key="11">
    <source>
        <dbReference type="ARBA" id="ARBA00023235"/>
    </source>
</evidence>
<dbReference type="GO" id="GO:0006310">
    <property type="term" value="P:DNA recombination"/>
    <property type="evidence" value="ECO:0007669"/>
    <property type="project" value="UniProtKB-UniRule"/>
</dbReference>
<evidence type="ECO:0000313" key="19">
    <source>
        <dbReference type="Proteomes" id="UP000245380"/>
    </source>
</evidence>
<organism evidence="18 19">
    <name type="scientific">Sulfoacidibacillus thermotolerans</name>
    <name type="common">Acidibacillus sulfuroxidans</name>
    <dbReference type="NCBI Taxonomy" id="1765684"/>
    <lineage>
        <taxon>Bacteria</taxon>
        <taxon>Bacillati</taxon>
        <taxon>Bacillota</taxon>
        <taxon>Bacilli</taxon>
        <taxon>Bacillales</taxon>
        <taxon>Alicyclobacillaceae</taxon>
        <taxon>Sulfoacidibacillus</taxon>
    </lineage>
</organism>
<dbReference type="InterPro" id="IPR011545">
    <property type="entry name" value="DEAD/DEAH_box_helicase_dom"/>
</dbReference>
<evidence type="ECO:0000256" key="2">
    <source>
        <dbReference type="ARBA" id="ARBA00017846"/>
    </source>
</evidence>
<keyword evidence="4 15" id="KW-0227">DNA damage</keyword>
<dbReference type="Proteomes" id="UP000245380">
    <property type="component" value="Unassembled WGS sequence"/>
</dbReference>
<comment type="catalytic activity">
    <reaction evidence="12 15">
        <text>Couples ATP hydrolysis with the unwinding of duplex DNA by translocating in the 3'-5' direction.</text>
        <dbReference type="EC" id="5.6.2.4"/>
    </reaction>
</comment>
<dbReference type="EMBL" id="MPDK01000014">
    <property type="protein sequence ID" value="PWI57343.1"/>
    <property type="molecule type" value="Genomic_DNA"/>
</dbReference>
<dbReference type="GO" id="GO:0006281">
    <property type="term" value="P:DNA repair"/>
    <property type="evidence" value="ECO:0007669"/>
    <property type="project" value="UniProtKB-UniRule"/>
</dbReference>
<dbReference type="PROSITE" id="PS51194">
    <property type="entry name" value="HELICASE_CTER"/>
    <property type="match status" value="1"/>
</dbReference>
<dbReference type="PANTHER" id="PTHR47964:SF1">
    <property type="entry name" value="ATP-DEPENDENT DNA HELICASE HOMOLOG RECG, CHLOROPLASTIC"/>
    <property type="match status" value="1"/>
</dbReference>
<dbReference type="InterPro" id="IPR004609">
    <property type="entry name" value="ATP-dep_DNA_helicase_RecG"/>
</dbReference>
<keyword evidence="8" id="KW-0238">DNA-binding</keyword>
<evidence type="ECO:0000256" key="7">
    <source>
        <dbReference type="ARBA" id="ARBA00022840"/>
    </source>
</evidence>
<dbReference type="PROSITE" id="PS51192">
    <property type="entry name" value="HELICASE_ATP_BIND_1"/>
    <property type="match status" value="1"/>
</dbReference>
<feature type="domain" description="Helicase ATP-binding" evidence="16">
    <location>
        <begin position="270"/>
        <end position="431"/>
    </location>
</feature>
<evidence type="ECO:0000256" key="8">
    <source>
        <dbReference type="ARBA" id="ARBA00023125"/>
    </source>
</evidence>
<keyword evidence="10 15" id="KW-0234">DNA repair</keyword>
<comment type="catalytic activity">
    <reaction evidence="14 15">
        <text>ATP + H2O = ADP + phosphate + H(+)</text>
        <dbReference type="Rhea" id="RHEA:13065"/>
        <dbReference type="ChEBI" id="CHEBI:15377"/>
        <dbReference type="ChEBI" id="CHEBI:15378"/>
        <dbReference type="ChEBI" id="CHEBI:30616"/>
        <dbReference type="ChEBI" id="CHEBI:43474"/>
        <dbReference type="ChEBI" id="CHEBI:456216"/>
        <dbReference type="EC" id="5.6.2.4"/>
    </reaction>
</comment>
<dbReference type="Pfam" id="PF00271">
    <property type="entry name" value="Helicase_C"/>
    <property type="match status" value="1"/>
</dbReference>
<keyword evidence="9 15" id="KW-0233">DNA recombination</keyword>
<protein>
    <recommendedName>
        <fullName evidence="2 15">ATP-dependent DNA helicase RecG</fullName>
        <ecNumber evidence="13 15">5.6.2.4</ecNumber>
    </recommendedName>
</protein>
<dbReference type="SUPFAM" id="SSF52540">
    <property type="entry name" value="P-loop containing nucleoside triphosphate hydrolases"/>
    <property type="match status" value="1"/>
</dbReference>
<evidence type="ECO:0000256" key="15">
    <source>
        <dbReference type="RuleBase" id="RU363016"/>
    </source>
</evidence>
<comment type="caution">
    <text evidence="18">The sequence shown here is derived from an EMBL/GenBank/DDBJ whole genome shotgun (WGS) entry which is preliminary data.</text>
</comment>
<keyword evidence="7 15" id="KW-0067">ATP-binding</keyword>
<dbReference type="NCBIfam" id="TIGR00643">
    <property type="entry name" value="recG"/>
    <property type="match status" value="1"/>
</dbReference>
<evidence type="ECO:0000256" key="3">
    <source>
        <dbReference type="ARBA" id="ARBA00022741"/>
    </source>
</evidence>
<proteinExistence type="inferred from homology"/>
<sequence length="678" mass="75925">MDLFLIEVTKIPGVGPARAKGLARLQIHSVGDLLFYVPFRYEAVQRGSDAFSQGAKLVLEAVVCGTATVKIQGKRSTVSVPVQVGERMIQALFFNQTFLRHQLTIGKQIRLYGKYQEQGQKLIVNRYEWIKTETTAGEYIPIYRVTKDLSNSVLRTILQSALRVYTPMISDTMPINLRTRFKLLPLAEALLCAHQPKSVQDIRQARRRLVFEEFLRFQLQIQSYRRLRKQTQQAALDLQQLTEAVALFTKQLPFVLTAGQEQAIAQLLPELASDQPMHRLLQGDVGSGKTVVAFAAIAAVAMLGWQSAYMVPTGILALQQFEVAKTFFAPLGLRVALLTGGQDTAKRQQILQELASGDVALVIGTHVLSLDEVNFHRLRLVVTDEQQRFGVNTRKLLRRQGFLPDVLQMTATPIPRTLALTLFGDIEVTSLRDMPPLRKPIQTLWVSPQKEDKVLQMLRSELAKGRQCYIVAPRIDPDEEDEVASAKQLYEKLSEELAAFSVGLLHGGLPERERMEVMRRFAAGEIAALIATTMIEVGVSVQNATMMVIYNADRFGLATLHQLRGRVGRGTYSARCILIADPLTETARARLEAMVQTQDGFELAQQDLVLRGPGELLGERQSGLPVFRAGDLFRDRKAMEVARQVASELLSSEEFWLLPEYRELRSEALVGLDAYLDS</sequence>
<dbReference type="InterPro" id="IPR012340">
    <property type="entry name" value="NA-bd_OB-fold"/>
</dbReference>
<dbReference type="InterPro" id="IPR033454">
    <property type="entry name" value="RecG_wedge"/>
</dbReference>
<dbReference type="GO" id="GO:0016887">
    <property type="term" value="F:ATP hydrolysis activity"/>
    <property type="evidence" value="ECO:0007669"/>
    <property type="project" value="RHEA"/>
</dbReference>
<dbReference type="EC" id="5.6.2.4" evidence="13 15"/>
<dbReference type="Pfam" id="PF00270">
    <property type="entry name" value="DEAD"/>
    <property type="match status" value="1"/>
</dbReference>
<dbReference type="InterPro" id="IPR027417">
    <property type="entry name" value="P-loop_NTPase"/>
</dbReference>
<dbReference type="Gene3D" id="3.40.50.300">
    <property type="entry name" value="P-loop containing nucleotide triphosphate hydrolases"/>
    <property type="match status" value="2"/>
</dbReference>
<dbReference type="SUPFAM" id="SSF50249">
    <property type="entry name" value="Nucleic acid-binding proteins"/>
    <property type="match status" value="1"/>
</dbReference>
<accession>A0A2U3D7U4</accession>
<dbReference type="OrthoDB" id="9804325at2"/>
<dbReference type="RefSeq" id="WP_109430875.1">
    <property type="nucleotide sequence ID" value="NZ_MPDK01000014.1"/>
</dbReference>
<dbReference type="GO" id="GO:0003677">
    <property type="term" value="F:DNA binding"/>
    <property type="evidence" value="ECO:0007669"/>
    <property type="project" value="UniProtKB-KW"/>
</dbReference>
<evidence type="ECO:0000256" key="5">
    <source>
        <dbReference type="ARBA" id="ARBA00022801"/>
    </source>
</evidence>
<evidence type="ECO:0000256" key="1">
    <source>
        <dbReference type="ARBA" id="ARBA00007504"/>
    </source>
</evidence>
<dbReference type="Gene3D" id="2.40.50.140">
    <property type="entry name" value="Nucleic acid-binding proteins"/>
    <property type="match status" value="1"/>
</dbReference>
<evidence type="ECO:0000259" key="16">
    <source>
        <dbReference type="PROSITE" id="PS51192"/>
    </source>
</evidence>